<sequence length="1190" mass="130612">TPGFLALHGNCAETLAQALIDWSRAHPLGPLEQEVVLVQSNGTAEWFKMLQAQHQGICAATRVELPARFLWRSWRQILGPQRVPSLSPLDEQPMAWRLMRLLPTCLELPAFAPIARFLRDDQPQRLLQLASRLADLFDQYQVYRSDWLLAWEAGRDHLPGLPGQPDTPLPEGQEWQPPLWRAVLADLTAQERSVTRPALRQQVLDALRTADIGSLPIARRVLLLGLTQVPLEMLEFLQAIARHSQVILAVPNPCRYHWADAIDGRELLRQQRRRHPNRGQDLATVSLEAMHAHAHPLLMAWGRQSRDYVRLLDDLESSTHLAQAISRIDIYDEAPNDQGSLLEQVQRSIRDLLPLAEHPKATQPQHCIAAADQSIVLHSAHSLVRELEVLHDHLLTLLAAPPPAGQAPLQPRNIIVMLPDIAAAAPAIRAVFGLHAHNDPRRIPFAIADLAAQAHSPLVVALQWLLRLPQQRCHFSDLASLLDVPAVAARLGLEPADAPLLRQWMAQAGIRWGLNAEHRRQLDLAACGDTNSAWFGLQRMLLGYASGAAPIEHDGLPTCADWQGMAPLPEVEGLSAHLAGILAALLACLQTWWQAAQTPAPPQVWAQRLRQLLTDGFSAQDSVDAAVLQGLEHSLQTWLQACEHARFEQAVPLEVVQAAWLAALQAPALEERFHAGGVTFCTLQPMRAIPFEVVCLLGMNDGDYPRRASKNGFDLMQHPGQTRPGDRARNDYDRQLMLDALLSARRQLYLSWAGHSVRDNSPQPPSVLVAQLRDYLAAGWQGEDPAQPGHPGGDVLAQRSFHHPLQPFSRRYFEVGSPLTTYAREWQAAHQGANAPSSSPLPAPTAAPATATAPAPTSTLPALNLPTLARFMRHPARSFLRQQWQVSFELAEDLPLDEECFALGGLAAYGLVEQLQTTMAAATHAWASAPKTPQALSTLLTRQLQHLQNAGSLPLAGLGEQEKAALHASTSNSLQAWAQLQQHYPVEAPHQALHIAHQGIVLDDWLDGLRQRHATAPPVRISLSASNVLLGEGNKAQPRADKLLTPYLHSLAAAACGIALEQWLIGHDACLHIAASDPDAATSALHAWLATWQAGQAQPLPLPCKTALAQATNGKPWETYDGSHHSDGEATDLAWARFFPDFAALSADGRFAHYVEALYAPLVAWVAQSVRIVAWEDLSADLQPSEALHA</sequence>
<dbReference type="RefSeq" id="WP_207576232.1">
    <property type="nucleotide sequence ID" value="NZ_JAFNME010000051.1"/>
</dbReference>
<organism evidence="12 13">
    <name type="scientific">Comamonas denitrificans</name>
    <dbReference type="NCBI Taxonomy" id="117506"/>
    <lineage>
        <taxon>Bacteria</taxon>
        <taxon>Pseudomonadati</taxon>
        <taxon>Pseudomonadota</taxon>
        <taxon>Betaproteobacteria</taxon>
        <taxon>Burkholderiales</taxon>
        <taxon>Comamonadaceae</taxon>
        <taxon>Comamonas</taxon>
    </lineage>
</organism>
<dbReference type="PANTHER" id="PTHR30591">
    <property type="entry name" value="RECBCD ENZYME SUBUNIT RECC"/>
    <property type="match status" value="1"/>
</dbReference>
<dbReference type="SUPFAM" id="SSF52540">
    <property type="entry name" value="P-loop containing nucleoside triphosphate hydrolases"/>
    <property type="match status" value="2"/>
</dbReference>
<evidence type="ECO:0000256" key="7">
    <source>
        <dbReference type="ARBA" id="ARBA00022840"/>
    </source>
</evidence>
<dbReference type="GO" id="GO:0006310">
    <property type="term" value="P:DNA recombination"/>
    <property type="evidence" value="ECO:0007669"/>
    <property type="project" value="TreeGrafter"/>
</dbReference>
<dbReference type="EMBL" id="JAFNME010000051">
    <property type="protein sequence ID" value="MBO1250855.1"/>
    <property type="molecule type" value="Genomic_DNA"/>
</dbReference>
<name>A0A939H2P6_9BURK</name>
<keyword evidence="3" id="KW-0227">DNA damage</keyword>
<reference evidence="12" key="1">
    <citation type="submission" date="2021-03" db="EMBL/GenBank/DDBJ databases">
        <title>Comamonas denitrificans.</title>
        <authorList>
            <person name="Finster K."/>
        </authorList>
    </citation>
    <scope>NUCLEOTIDE SEQUENCE</scope>
    <source>
        <strain evidence="12">MM2021_4</strain>
    </source>
</reference>
<evidence type="ECO:0000256" key="1">
    <source>
        <dbReference type="ARBA" id="ARBA00022722"/>
    </source>
</evidence>
<evidence type="ECO:0000313" key="12">
    <source>
        <dbReference type="EMBL" id="MBO1250855.1"/>
    </source>
</evidence>
<evidence type="ECO:0000256" key="5">
    <source>
        <dbReference type="ARBA" id="ARBA00022806"/>
    </source>
</evidence>
<evidence type="ECO:0000256" key="10">
    <source>
        <dbReference type="SAM" id="MobiDB-lite"/>
    </source>
</evidence>
<dbReference type="InterPro" id="IPR013986">
    <property type="entry name" value="DExx_box_DNA_helicase_dom_sf"/>
</dbReference>
<feature type="region of interest" description="Disordered" evidence="10">
    <location>
        <begin position="710"/>
        <end position="729"/>
    </location>
</feature>
<dbReference type="AlphaFoldDB" id="A0A939H2P6"/>
<keyword evidence="4 12" id="KW-0378">Hydrolase</keyword>
<feature type="domain" description="RecC C-terminal" evidence="11">
    <location>
        <begin position="863"/>
        <end position="1113"/>
    </location>
</feature>
<evidence type="ECO:0000256" key="8">
    <source>
        <dbReference type="ARBA" id="ARBA00023125"/>
    </source>
</evidence>
<dbReference type="HAMAP" id="MF_01486">
    <property type="entry name" value="RecC"/>
    <property type="match status" value="1"/>
</dbReference>
<dbReference type="Gene3D" id="1.10.10.160">
    <property type="match status" value="1"/>
</dbReference>
<protein>
    <submittedName>
        <fullName evidence="12">Exodeoxyribonuclease V subunit gamma</fullName>
        <ecNumber evidence="12">3.1.11.5</ecNumber>
    </submittedName>
</protein>
<feature type="compositionally biased region" description="Low complexity" evidence="10">
    <location>
        <begin position="846"/>
        <end position="859"/>
    </location>
</feature>
<dbReference type="EC" id="3.1.11.5" evidence="12"/>
<keyword evidence="13" id="KW-1185">Reference proteome</keyword>
<dbReference type="PIRSF" id="PIRSF000980">
    <property type="entry name" value="RecC"/>
    <property type="match status" value="1"/>
</dbReference>
<keyword evidence="8" id="KW-0238">DNA-binding</keyword>
<keyword evidence="2" id="KW-0547">Nucleotide-binding</keyword>
<dbReference type="GO" id="GO:0003677">
    <property type="term" value="F:DNA binding"/>
    <property type="evidence" value="ECO:0007669"/>
    <property type="project" value="UniProtKB-KW"/>
</dbReference>
<feature type="non-terminal residue" evidence="12">
    <location>
        <position position="1"/>
    </location>
</feature>
<dbReference type="InterPro" id="IPR027417">
    <property type="entry name" value="P-loop_NTPase"/>
</dbReference>
<accession>A0A939H2P6</accession>
<evidence type="ECO:0000256" key="9">
    <source>
        <dbReference type="ARBA" id="ARBA00023204"/>
    </source>
</evidence>
<dbReference type="Pfam" id="PF04257">
    <property type="entry name" value="Exonuc_V_gamma"/>
    <property type="match status" value="1"/>
</dbReference>
<dbReference type="InterPro" id="IPR041500">
    <property type="entry name" value="RecC_C"/>
</dbReference>
<comment type="caution">
    <text evidence="12">The sequence shown here is derived from an EMBL/GenBank/DDBJ whole genome shotgun (WGS) entry which is preliminary data.</text>
</comment>
<keyword evidence="7" id="KW-0067">ATP-binding</keyword>
<dbReference type="NCBIfam" id="TIGR01450">
    <property type="entry name" value="recC"/>
    <property type="match status" value="1"/>
</dbReference>
<dbReference type="InterPro" id="IPR006697">
    <property type="entry name" value="RecC"/>
</dbReference>
<evidence type="ECO:0000256" key="3">
    <source>
        <dbReference type="ARBA" id="ARBA00022763"/>
    </source>
</evidence>
<dbReference type="Gene3D" id="1.10.10.990">
    <property type="match status" value="1"/>
</dbReference>
<dbReference type="Gene3D" id="3.40.50.300">
    <property type="entry name" value="P-loop containing nucleotide triphosphate hydrolases"/>
    <property type="match status" value="1"/>
</dbReference>
<gene>
    <name evidence="12" type="primary">recC</name>
    <name evidence="12" type="ORF">J1777_13665</name>
</gene>
<keyword evidence="1" id="KW-0540">Nuclease</keyword>
<dbReference type="Pfam" id="PF17946">
    <property type="entry name" value="RecC_C"/>
    <property type="match status" value="1"/>
</dbReference>
<evidence type="ECO:0000256" key="6">
    <source>
        <dbReference type="ARBA" id="ARBA00022839"/>
    </source>
</evidence>
<evidence type="ECO:0000313" key="13">
    <source>
        <dbReference type="Proteomes" id="UP000664731"/>
    </source>
</evidence>
<evidence type="ECO:0000256" key="4">
    <source>
        <dbReference type="ARBA" id="ARBA00022801"/>
    </source>
</evidence>
<dbReference type="SUPFAM" id="SSF52980">
    <property type="entry name" value="Restriction endonuclease-like"/>
    <property type="match status" value="1"/>
</dbReference>
<dbReference type="Proteomes" id="UP000664731">
    <property type="component" value="Unassembled WGS sequence"/>
</dbReference>
<dbReference type="GO" id="GO:0009338">
    <property type="term" value="C:exodeoxyribonuclease V complex"/>
    <property type="evidence" value="ECO:0007669"/>
    <property type="project" value="InterPro"/>
</dbReference>
<dbReference type="Gene3D" id="3.40.50.10930">
    <property type="match status" value="1"/>
</dbReference>
<evidence type="ECO:0000256" key="2">
    <source>
        <dbReference type="ARBA" id="ARBA00022741"/>
    </source>
</evidence>
<dbReference type="PANTHER" id="PTHR30591:SF1">
    <property type="entry name" value="RECBCD ENZYME SUBUNIT RECC"/>
    <property type="match status" value="1"/>
</dbReference>
<dbReference type="GO" id="GO:0008854">
    <property type="term" value="F:exodeoxyribonuclease V activity"/>
    <property type="evidence" value="ECO:0007669"/>
    <property type="project" value="UniProtKB-EC"/>
</dbReference>
<keyword evidence="5" id="KW-0347">Helicase</keyword>
<dbReference type="GO" id="GO:0004386">
    <property type="term" value="F:helicase activity"/>
    <property type="evidence" value="ECO:0007669"/>
    <property type="project" value="UniProtKB-KW"/>
</dbReference>
<dbReference type="GO" id="GO:0006281">
    <property type="term" value="P:DNA repair"/>
    <property type="evidence" value="ECO:0007669"/>
    <property type="project" value="UniProtKB-KW"/>
</dbReference>
<keyword evidence="6" id="KW-0269">Exonuclease</keyword>
<dbReference type="GO" id="GO:0005524">
    <property type="term" value="F:ATP binding"/>
    <property type="evidence" value="ECO:0007669"/>
    <property type="project" value="UniProtKB-KW"/>
</dbReference>
<dbReference type="InterPro" id="IPR011335">
    <property type="entry name" value="Restrct_endonuc-II-like"/>
</dbReference>
<dbReference type="Gene3D" id="1.10.486.10">
    <property type="entry name" value="PCRA, domain 4"/>
    <property type="match status" value="1"/>
</dbReference>
<proteinExistence type="inferred from homology"/>
<feature type="region of interest" description="Disordered" evidence="10">
    <location>
        <begin position="828"/>
        <end position="859"/>
    </location>
</feature>
<evidence type="ECO:0000259" key="11">
    <source>
        <dbReference type="Pfam" id="PF17946"/>
    </source>
</evidence>
<keyword evidence="9" id="KW-0234">DNA repair</keyword>